<organism evidence="1 2">
    <name type="scientific">Trichoderma longibrachiatum ATCC 18648</name>
    <dbReference type="NCBI Taxonomy" id="983965"/>
    <lineage>
        <taxon>Eukaryota</taxon>
        <taxon>Fungi</taxon>
        <taxon>Dikarya</taxon>
        <taxon>Ascomycota</taxon>
        <taxon>Pezizomycotina</taxon>
        <taxon>Sordariomycetes</taxon>
        <taxon>Hypocreomycetidae</taxon>
        <taxon>Hypocreales</taxon>
        <taxon>Hypocreaceae</taxon>
        <taxon>Trichoderma</taxon>
    </lineage>
</organism>
<keyword evidence="2" id="KW-1185">Reference proteome</keyword>
<dbReference type="Proteomes" id="UP000240760">
    <property type="component" value="Unassembled WGS sequence"/>
</dbReference>
<protein>
    <submittedName>
        <fullName evidence="1">Uncharacterized protein</fullName>
    </submittedName>
</protein>
<dbReference type="EMBL" id="KZ679126">
    <property type="protein sequence ID" value="PTB81065.1"/>
    <property type="molecule type" value="Genomic_DNA"/>
</dbReference>
<accession>A0A2T4CHL5</accession>
<dbReference type="AlphaFoldDB" id="A0A2T4CHL5"/>
<reference evidence="1 2" key="1">
    <citation type="submission" date="2016-07" db="EMBL/GenBank/DDBJ databases">
        <title>Multiple horizontal gene transfer events from other fungi enriched the ability of initially mycotrophic Trichoderma (Ascomycota) to feed on dead plant biomass.</title>
        <authorList>
            <consortium name="DOE Joint Genome Institute"/>
            <person name="Aerts A."/>
            <person name="Atanasova L."/>
            <person name="Chenthamara K."/>
            <person name="Zhang J."/>
            <person name="Grujic M."/>
            <person name="Henrissat B."/>
            <person name="Kuo A."/>
            <person name="Salamov A."/>
            <person name="Lipzen A."/>
            <person name="Labutti K."/>
            <person name="Barry K."/>
            <person name="Miao Y."/>
            <person name="Rahimi M.J."/>
            <person name="Shen Q."/>
            <person name="Grigoriev I.V."/>
            <person name="Kubicek C.P."/>
            <person name="Druzhinina I.S."/>
        </authorList>
    </citation>
    <scope>NUCLEOTIDE SEQUENCE [LARGE SCALE GENOMIC DNA]</scope>
    <source>
        <strain evidence="1 2">ATCC 18648</strain>
    </source>
</reference>
<name>A0A2T4CHL5_TRILO</name>
<evidence type="ECO:0000313" key="1">
    <source>
        <dbReference type="EMBL" id="PTB81065.1"/>
    </source>
</evidence>
<gene>
    <name evidence="1" type="ORF">M440DRAFT_1006721</name>
</gene>
<sequence length="156" mass="17543">MALTWINWRQRYRTRQLDCPRRKEQYVCDQADERKEIEMETIVTLSLVLPRRTAEVDPAVRLHCSSSVARAQGTRQLQLGTQPLRGESDGAGLPGIQLLSFPGSRSGVIPRQVTKVVMRYYPLKPLAKLTRALKLQSRFCPLLASHGCRAAADATV</sequence>
<proteinExistence type="predicted"/>
<evidence type="ECO:0000313" key="2">
    <source>
        <dbReference type="Proteomes" id="UP000240760"/>
    </source>
</evidence>